<comment type="caution">
    <text evidence="1">The sequence shown here is derived from an EMBL/GenBank/DDBJ whole genome shotgun (WGS) entry which is preliminary data.</text>
</comment>
<sequence length="98" mass="10699">MSTRRLAFSHNLPSRSHRGLALYRSFFLNVTCLFRDYDTAPDPVTCDATVVAAASSLLSTHMKNQLDDVGVYEEDLHPTIALGASNNIRLAATQSSVS</sequence>
<evidence type="ECO:0000313" key="1">
    <source>
        <dbReference type="EMBL" id="KAF7512369.1"/>
    </source>
</evidence>
<gene>
    <name evidence="1" type="ORF">GJ744_001937</name>
</gene>
<dbReference type="Proteomes" id="UP000606974">
    <property type="component" value="Unassembled WGS sequence"/>
</dbReference>
<dbReference type="AlphaFoldDB" id="A0A8H7AQA8"/>
<keyword evidence="2" id="KW-1185">Reference proteome</keyword>
<protein>
    <submittedName>
        <fullName evidence="1">Uncharacterized protein</fullName>
    </submittedName>
</protein>
<proteinExistence type="predicted"/>
<organism evidence="1 2">
    <name type="scientific">Endocarpon pusillum</name>
    <dbReference type="NCBI Taxonomy" id="364733"/>
    <lineage>
        <taxon>Eukaryota</taxon>
        <taxon>Fungi</taxon>
        <taxon>Dikarya</taxon>
        <taxon>Ascomycota</taxon>
        <taxon>Pezizomycotina</taxon>
        <taxon>Eurotiomycetes</taxon>
        <taxon>Chaetothyriomycetidae</taxon>
        <taxon>Verrucariales</taxon>
        <taxon>Verrucariaceae</taxon>
        <taxon>Endocarpon</taxon>
    </lineage>
</organism>
<name>A0A8H7AQA8_9EURO</name>
<dbReference type="EMBL" id="JAACFV010000013">
    <property type="protein sequence ID" value="KAF7512369.1"/>
    <property type="molecule type" value="Genomic_DNA"/>
</dbReference>
<accession>A0A8H7AQA8</accession>
<evidence type="ECO:0000313" key="2">
    <source>
        <dbReference type="Proteomes" id="UP000606974"/>
    </source>
</evidence>
<reference evidence="1" key="1">
    <citation type="submission" date="2020-02" db="EMBL/GenBank/DDBJ databases">
        <authorList>
            <person name="Palmer J.M."/>
        </authorList>
    </citation>
    <scope>NUCLEOTIDE SEQUENCE</scope>
    <source>
        <strain evidence="1">EPUS1.4</strain>
        <tissue evidence="1">Thallus</tissue>
    </source>
</reference>